<reference evidence="1" key="1">
    <citation type="submission" date="2018-11" db="EMBL/GenBank/DDBJ databases">
        <authorList>
            <person name="Alioto T."/>
            <person name="Alioto T."/>
        </authorList>
    </citation>
    <scope>NUCLEOTIDE SEQUENCE</scope>
</reference>
<keyword evidence="2" id="KW-1185">Reference proteome</keyword>
<proteinExistence type="predicted"/>
<accession>A0A8B6HL23</accession>
<comment type="caution">
    <text evidence="1">The sequence shown here is derived from an EMBL/GenBank/DDBJ whole genome shotgun (WGS) entry which is preliminary data.</text>
</comment>
<dbReference type="Proteomes" id="UP000596742">
    <property type="component" value="Unassembled WGS sequence"/>
</dbReference>
<protein>
    <recommendedName>
        <fullName evidence="3">DZIP3-like HEPN domain-containing protein</fullName>
    </recommendedName>
</protein>
<evidence type="ECO:0000313" key="2">
    <source>
        <dbReference type="Proteomes" id="UP000596742"/>
    </source>
</evidence>
<evidence type="ECO:0008006" key="3">
    <source>
        <dbReference type="Google" id="ProtNLM"/>
    </source>
</evidence>
<dbReference type="EMBL" id="UYJE01010243">
    <property type="protein sequence ID" value="VDI81169.1"/>
    <property type="molecule type" value="Genomic_DNA"/>
</dbReference>
<sequence>MLRDLCPNYLSKILIEGRDDLSDDTNLELFECVRVRVLAGERIFSNVNEGATGTASSAGFTNEEINFTKMGMIALNILADVLYDLLKPDKPHLRQRCECDIAYLYGEHRKLNKYVPSNSSHRRCPPGPWGGTWQDIQNTDISIGDDIERIRLTRNELQHSEIFKLDEIRFNELCNILSDVLNRFDNHIKPTRLYTDGLNEILVKTISAEEVKSIANSISGLTIEVEIEN</sequence>
<dbReference type="AlphaFoldDB" id="A0A8B6HL23"/>
<name>A0A8B6HL23_MYTGA</name>
<evidence type="ECO:0000313" key="1">
    <source>
        <dbReference type="EMBL" id="VDI81169.1"/>
    </source>
</evidence>
<organism evidence="1 2">
    <name type="scientific">Mytilus galloprovincialis</name>
    <name type="common">Mediterranean mussel</name>
    <dbReference type="NCBI Taxonomy" id="29158"/>
    <lineage>
        <taxon>Eukaryota</taxon>
        <taxon>Metazoa</taxon>
        <taxon>Spiralia</taxon>
        <taxon>Lophotrochozoa</taxon>
        <taxon>Mollusca</taxon>
        <taxon>Bivalvia</taxon>
        <taxon>Autobranchia</taxon>
        <taxon>Pteriomorphia</taxon>
        <taxon>Mytilida</taxon>
        <taxon>Mytiloidea</taxon>
        <taxon>Mytilidae</taxon>
        <taxon>Mytilinae</taxon>
        <taxon>Mytilus</taxon>
    </lineage>
</organism>
<gene>
    <name evidence="1" type="ORF">MGAL_10B057298</name>
</gene>